<proteinExistence type="predicted"/>
<protein>
    <submittedName>
        <fullName evidence="3">GH15 family glucan-1,4-alpha-glucosidase</fullName>
    </submittedName>
</protein>
<dbReference type="GO" id="GO:0005975">
    <property type="term" value="P:carbohydrate metabolic process"/>
    <property type="evidence" value="ECO:0007669"/>
    <property type="project" value="InterPro"/>
</dbReference>
<keyword evidence="4" id="KW-1185">Reference proteome</keyword>
<dbReference type="Gene3D" id="1.50.10.10">
    <property type="match status" value="1"/>
</dbReference>
<dbReference type="Pfam" id="PF00723">
    <property type="entry name" value="Glyco_hydro_15"/>
    <property type="match status" value="1"/>
</dbReference>
<dbReference type="Proteomes" id="UP000563524">
    <property type="component" value="Unassembled WGS sequence"/>
</dbReference>
<dbReference type="InterPro" id="IPR012341">
    <property type="entry name" value="6hp_glycosidase-like_sf"/>
</dbReference>
<evidence type="ECO:0000313" key="4">
    <source>
        <dbReference type="Proteomes" id="UP000563524"/>
    </source>
</evidence>
<dbReference type="Pfam" id="PF19291">
    <property type="entry name" value="TREH_N"/>
    <property type="match status" value="1"/>
</dbReference>
<comment type="caution">
    <text evidence="3">The sequence shown here is derived from an EMBL/GenBank/DDBJ whole genome shotgun (WGS) entry which is preliminary data.</text>
</comment>
<organism evidence="3 4">
    <name type="scientific">Parvularcula dongshanensis</name>
    <dbReference type="NCBI Taxonomy" id="1173995"/>
    <lineage>
        <taxon>Bacteria</taxon>
        <taxon>Pseudomonadati</taxon>
        <taxon>Pseudomonadota</taxon>
        <taxon>Alphaproteobacteria</taxon>
        <taxon>Parvularculales</taxon>
        <taxon>Parvularculaceae</taxon>
        <taxon>Parvularcula</taxon>
    </lineage>
</organism>
<dbReference type="PANTHER" id="PTHR31616:SF0">
    <property type="entry name" value="GLUCAN 1,4-ALPHA-GLUCOSIDASE"/>
    <property type="match status" value="1"/>
</dbReference>
<dbReference type="InterPro" id="IPR011613">
    <property type="entry name" value="GH15-like"/>
</dbReference>
<feature type="domain" description="Trehalase-like N-terminal" evidence="2">
    <location>
        <begin position="7"/>
        <end position="140"/>
    </location>
</feature>
<sequence>MDSLELGVVGNGSIAGLVDEHGAYAFLCLPRFDGEPVFDALMGGEGTFAVEMVGHTRSEQTYIRNTAVLRTTLHAEGGAVLDIYDFCPRFSAKGRTFRPASFVRRIVPRAGTARIRVRLKPTDGWKGGELRMSRGTNHIRYSSEDGSRFRVTTDAPISYVLSETQFTLDRPIHMVFGPDESLSDATDVLARDWEERTTDYWQEWSRRLAVPFEYQDAVIRAAITLKLCVFEETGGIIAALTTSVPEHAGSQRNWDYRFCWIRDAYFTVTALNRLSSVSTLEYYLRWLRNVAALTDGGHIQPVLGVGLEMKLEEHIVDRLPGYRGSPPVRRGNQASEHIQHDVYGQVILGAAQAFFDRRLRAPAGETDFRLMEKIGERAFAMHDQPDAGIWEYRTRAAVHTSSVLMCWAACDRLANVAEHLGHEDRRAYWHDRAETIRATIEANAWSEEKGAYTGDFDGGYLDASVLLMCEVGYPQSDEERERFRRTVDAIDKELREGNAVYRYKAADDFGKPKTAFTACTFWHVDALIAVGRKDEARALFEHVLSRRTRLGLLSEDMDTETGELWGNFPQTYSMVGIINSATRLSKGWSEVV</sequence>
<dbReference type="SUPFAM" id="SSF48208">
    <property type="entry name" value="Six-hairpin glycosidases"/>
    <property type="match status" value="1"/>
</dbReference>
<evidence type="ECO:0000259" key="2">
    <source>
        <dbReference type="Pfam" id="PF19291"/>
    </source>
</evidence>
<dbReference type="RefSeq" id="WP_183818360.1">
    <property type="nucleotide sequence ID" value="NZ_JACHOB010000004.1"/>
</dbReference>
<dbReference type="AlphaFoldDB" id="A0A840I5Z3"/>
<feature type="domain" description="GH15-like" evidence="1">
    <location>
        <begin position="214"/>
        <end position="580"/>
    </location>
</feature>
<dbReference type="InterPro" id="IPR045582">
    <property type="entry name" value="Trehalase-like_N"/>
</dbReference>
<name>A0A840I5Z3_9PROT</name>
<evidence type="ECO:0000259" key="1">
    <source>
        <dbReference type="Pfam" id="PF00723"/>
    </source>
</evidence>
<gene>
    <name evidence="3" type="ORF">GGQ59_002141</name>
</gene>
<dbReference type="InterPro" id="IPR008928">
    <property type="entry name" value="6-hairpin_glycosidase_sf"/>
</dbReference>
<accession>A0A840I5Z3</accession>
<dbReference type="GO" id="GO:0004553">
    <property type="term" value="F:hydrolase activity, hydrolyzing O-glycosyl compounds"/>
    <property type="evidence" value="ECO:0007669"/>
    <property type="project" value="TreeGrafter"/>
</dbReference>
<evidence type="ECO:0000313" key="3">
    <source>
        <dbReference type="EMBL" id="MBB4659604.1"/>
    </source>
</evidence>
<dbReference type="EMBL" id="JACHOB010000004">
    <property type="protein sequence ID" value="MBB4659604.1"/>
    <property type="molecule type" value="Genomic_DNA"/>
</dbReference>
<reference evidence="3 4" key="1">
    <citation type="submission" date="2020-08" db="EMBL/GenBank/DDBJ databases">
        <title>Genomic Encyclopedia of Type Strains, Phase IV (KMG-IV): sequencing the most valuable type-strain genomes for metagenomic binning, comparative biology and taxonomic classification.</title>
        <authorList>
            <person name="Goeker M."/>
        </authorList>
    </citation>
    <scope>NUCLEOTIDE SEQUENCE [LARGE SCALE GENOMIC DNA]</scope>
    <source>
        <strain evidence="3 4">DSM 102850</strain>
    </source>
</reference>
<dbReference type="PANTHER" id="PTHR31616">
    <property type="entry name" value="TREHALASE"/>
    <property type="match status" value="1"/>
</dbReference>